<dbReference type="Pfam" id="PF01381">
    <property type="entry name" value="HTH_3"/>
    <property type="match status" value="1"/>
</dbReference>
<feature type="domain" description="HTH cro/C1-type" evidence="2">
    <location>
        <begin position="139"/>
        <end position="188"/>
    </location>
</feature>
<evidence type="ECO:0000313" key="3">
    <source>
        <dbReference type="EMBL" id="BBX53424.1"/>
    </source>
</evidence>
<dbReference type="EMBL" id="AP022570">
    <property type="protein sequence ID" value="BBX53424.1"/>
    <property type="molecule type" value="Genomic_DNA"/>
</dbReference>
<name>A0A6N4VFP7_9MYCO</name>
<protein>
    <recommendedName>
        <fullName evidence="2">HTH cro/C1-type domain-containing protein</fullName>
    </recommendedName>
</protein>
<dbReference type="SMART" id="SM00530">
    <property type="entry name" value="HTH_XRE"/>
    <property type="match status" value="1"/>
</dbReference>
<dbReference type="Proteomes" id="UP000466785">
    <property type="component" value="Chromosome"/>
</dbReference>
<dbReference type="InterPro" id="IPR001387">
    <property type="entry name" value="Cro/C1-type_HTH"/>
</dbReference>
<dbReference type="GO" id="GO:0003677">
    <property type="term" value="F:DNA binding"/>
    <property type="evidence" value="ECO:0007669"/>
    <property type="project" value="InterPro"/>
</dbReference>
<dbReference type="AlphaFoldDB" id="A0A6N4VFP7"/>
<gene>
    <name evidence="3" type="ORF">MPOR_44500</name>
</gene>
<dbReference type="CDD" id="cd00093">
    <property type="entry name" value="HTH_XRE"/>
    <property type="match status" value="1"/>
</dbReference>
<dbReference type="SUPFAM" id="SSF47413">
    <property type="entry name" value="lambda repressor-like DNA-binding domains"/>
    <property type="match status" value="1"/>
</dbReference>
<dbReference type="InterPro" id="IPR010982">
    <property type="entry name" value="Lambda_DNA-bd_dom_sf"/>
</dbReference>
<dbReference type="KEGG" id="mpof:MPOR_44500"/>
<dbReference type="Gene3D" id="1.10.260.40">
    <property type="entry name" value="lambda repressor-like DNA-binding domains"/>
    <property type="match status" value="1"/>
</dbReference>
<evidence type="ECO:0000259" key="2">
    <source>
        <dbReference type="PROSITE" id="PS50943"/>
    </source>
</evidence>
<dbReference type="PROSITE" id="PS50943">
    <property type="entry name" value="HTH_CROC1"/>
    <property type="match status" value="1"/>
</dbReference>
<reference evidence="3 4" key="1">
    <citation type="journal article" date="2019" name="Emerg. Microbes Infect.">
        <title>Comprehensive subspecies identification of 175 nontuberculous mycobacteria species based on 7547 genomic profiles.</title>
        <authorList>
            <person name="Matsumoto Y."/>
            <person name="Kinjo T."/>
            <person name="Motooka D."/>
            <person name="Nabeya D."/>
            <person name="Jung N."/>
            <person name="Uechi K."/>
            <person name="Horii T."/>
            <person name="Iida T."/>
            <person name="Fujita J."/>
            <person name="Nakamura S."/>
        </authorList>
    </citation>
    <scope>NUCLEOTIDE SEQUENCE [LARGE SCALE GENOMIC DNA]</scope>
    <source>
        <strain evidence="3 4">JCM 12603</strain>
    </source>
</reference>
<keyword evidence="4" id="KW-1185">Reference proteome</keyword>
<dbReference type="RefSeq" id="WP_372512035.1">
    <property type="nucleotide sequence ID" value="NZ_BAAAKP010000059.1"/>
</dbReference>
<evidence type="ECO:0000313" key="4">
    <source>
        <dbReference type="Proteomes" id="UP000466785"/>
    </source>
</evidence>
<proteinExistence type="predicted"/>
<feature type="region of interest" description="Disordered" evidence="1">
    <location>
        <begin position="1"/>
        <end position="20"/>
    </location>
</feature>
<accession>A0A6N4VFP7</accession>
<organism evidence="3 4">
    <name type="scientific">Mycolicibacterium poriferae</name>
    <dbReference type="NCBI Taxonomy" id="39694"/>
    <lineage>
        <taxon>Bacteria</taxon>
        <taxon>Bacillati</taxon>
        <taxon>Actinomycetota</taxon>
        <taxon>Actinomycetes</taxon>
        <taxon>Mycobacteriales</taxon>
        <taxon>Mycobacteriaceae</taxon>
        <taxon>Mycolicibacterium</taxon>
    </lineage>
</organism>
<evidence type="ECO:0000256" key="1">
    <source>
        <dbReference type="SAM" id="MobiDB-lite"/>
    </source>
</evidence>
<sequence>MTSVLVPVEEDPASIQPQSTWTEPSAGLKWRCKADYEAENFAALAAASKWYAYHLWHLSRRCGEYASATAITGLDSRGTEFILRYLAGWTAPPAMAVLLRHGGQADHSPTLESLHSHAGGFLPLKETHPSNPQEMVRWLYEESGLTWDQLARTLGVSRRSVHAWARGQRVSGTNLERLSNVYSTIRGLDANSAADRRYALFSPRDNNQPNLFDQLVMHARKAELPQDEQGLARRLGIAAD</sequence>